<dbReference type="AlphaFoldDB" id="A0AB39BK81"/>
<dbReference type="SUPFAM" id="SSF55205">
    <property type="entry name" value="EPT/RTPC-like"/>
    <property type="match status" value="1"/>
</dbReference>
<comment type="pathway">
    <text evidence="1 7">Metabolic intermediate biosynthesis; chorismate biosynthesis; chorismate from D-erythrose 4-phosphate and phosphoenolpyruvate: step 6/7.</text>
</comment>
<feature type="binding site" evidence="7">
    <location>
        <position position="325"/>
    </location>
    <ligand>
        <name>3-phosphoshikimate</name>
        <dbReference type="ChEBI" id="CHEBI:145989"/>
    </ligand>
</feature>
<feature type="binding site" evidence="7">
    <location>
        <position position="175"/>
    </location>
    <ligand>
        <name>3-phosphoshikimate</name>
        <dbReference type="ChEBI" id="CHEBI:145989"/>
    </ligand>
</feature>
<dbReference type="GO" id="GO:0003866">
    <property type="term" value="F:3-phosphoshikimate 1-carboxyvinyltransferase activity"/>
    <property type="evidence" value="ECO:0007669"/>
    <property type="project" value="UniProtKB-UniRule"/>
</dbReference>
<dbReference type="PROSITE" id="PS00885">
    <property type="entry name" value="EPSP_SYNTHASE_2"/>
    <property type="match status" value="1"/>
</dbReference>
<dbReference type="PIRSF" id="PIRSF000505">
    <property type="entry name" value="EPSPS"/>
    <property type="match status" value="1"/>
</dbReference>
<dbReference type="InterPro" id="IPR013792">
    <property type="entry name" value="RNA3'P_cycl/enolpyr_Trfase_a/b"/>
</dbReference>
<keyword evidence="5 7" id="KW-0057">Aromatic amino acid biosynthesis</keyword>
<dbReference type="NCBIfam" id="TIGR01356">
    <property type="entry name" value="aroA"/>
    <property type="match status" value="1"/>
</dbReference>
<dbReference type="GO" id="GO:0008652">
    <property type="term" value="P:amino acid biosynthetic process"/>
    <property type="evidence" value="ECO:0007669"/>
    <property type="project" value="UniProtKB-KW"/>
</dbReference>
<gene>
    <name evidence="7 9" type="primary">aroA</name>
    <name evidence="9" type="ORF">ABFY20_06745</name>
</gene>
<comment type="caution">
    <text evidence="7">Lacks conserved residue(s) required for the propagation of feature annotation.</text>
</comment>
<evidence type="ECO:0000256" key="2">
    <source>
        <dbReference type="ARBA" id="ARBA00009948"/>
    </source>
</evidence>
<dbReference type="Pfam" id="PF00275">
    <property type="entry name" value="EPSP_synthase"/>
    <property type="match status" value="1"/>
</dbReference>
<feature type="binding site" evidence="7">
    <location>
        <position position="22"/>
    </location>
    <ligand>
        <name>3-phosphoshikimate</name>
        <dbReference type="ChEBI" id="CHEBI:145989"/>
    </ligand>
</feature>
<evidence type="ECO:0000259" key="8">
    <source>
        <dbReference type="Pfam" id="PF00275"/>
    </source>
</evidence>
<protein>
    <recommendedName>
        <fullName evidence="7">3-phosphoshikimate 1-carboxyvinyltransferase</fullName>
        <ecNumber evidence="7">2.5.1.19</ecNumber>
    </recommendedName>
    <alternativeName>
        <fullName evidence="7">5-enolpyruvylshikimate-3-phosphate synthase</fullName>
        <shortName evidence="7">EPSP synthase</shortName>
        <shortName evidence="7">EPSPS</shortName>
    </alternativeName>
</protein>
<dbReference type="HAMAP" id="MF_00210">
    <property type="entry name" value="EPSP_synth"/>
    <property type="match status" value="1"/>
</dbReference>
<feature type="binding site" evidence="7">
    <location>
        <position position="397"/>
    </location>
    <ligand>
        <name>phosphoenolpyruvate</name>
        <dbReference type="ChEBI" id="CHEBI:58702"/>
    </ligand>
</feature>
<reference evidence="9" key="1">
    <citation type="submission" date="2024-05" db="EMBL/GenBank/DDBJ databases">
        <title>Herbiconiux sp. A18JL235.</title>
        <authorList>
            <person name="Zhang G."/>
        </authorList>
    </citation>
    <scope>NUCLEOTIDE SEQUENCE</scope>
    <source>
        <strain evidence="9">A18JL235</strain>
    </source>
</reference>
<comment type="similarity">
    <text evidence="2 7">Belongs to the EPSP synthase family.</text>
</comment>
<keyword evidence="3 7" id="KW-0028">Amino-acid biosynthesis</keyword>
<name>A0AB39BK81_9MICO</name>
<organism evidence="9">
    <name type="scientific">Herbiconiux sp. A18JL235</name>
    <dbReference type="NCBI Taxonomy" id="3152363"/>
    <lineage>
        <taxon>Bacteria</taxon>
        <taxon>Bacillati</taxon>
        <taxon>Actinomycetota</taxon>
        <taxon>Actinomycetes</taxon>
        <taxon>Micrococcales</taxon>
        <taxon>Microbacteriaceae</taxon>
        <taxon>Herbiconiux</taxon>
    </lineage>
</organism>
<comment type="subcellular location">
    <subcellularLocation>
        <location evidence="7">Cytoplasm</location>
    </subcellularLocation>
</comment>
<dbReference type="InterPro" id="IPR001986">
    <property type="entry name" value="Enolpyruvate_Tfrase_dom"/>
</dbReference>
<evidence type="ECO:0000313" key="9">
    <source>
        <dbReference type="EMBL" id="XDI06796.1"/>
    </source>
</evidence>
<dbReference type="RefSeq" id="WP_368499174.1">
    <property type="nucleotide sequence ID" value="NZ_CP162511.1"/>
</dbReference>
<comment type="function">
    <text evidence="7">Catalyzes the transfer of the enolpyruvyl moiety of phosphoenolpyruvate (PEP) to the 5-hydroxyl of shikimate-3-phosphate (S3P) to produce enolpyruvyl shikimate-3-phosphate and inorganic phosphate.</text>
</comment>
<dbReference type="PANTHER" id="PTHR21090">
    <property type="entry name" value="AROM/DEHYDROQUINATE SYNTHASE"/>
    <property type="match status" value="1"/>
</dbReference>
<feature type="binding site" evidence="7">
    <location>
        <position position="174"/>
    </location>
    <ligand>
        <name>3-phosphoshikimate</name>
        <dbReference type="ChEBI" id="CHEBI:145989"/>
    </ligand>
</feature>
<feature type="domain" description="Enolpyruvate transferase" evidence="8">
    <location>
        <begin position="10"/>
        <end position="432"/>
    </location>
</feature>
<dbReference type="GO" id="GO:0009073">
    <property type="term" value="P:aromatic amino acid family biosynthetic process"/>
    <property type="evidence" value="ECO:0007669"/>
    <property type="project" value="UniProtKB-KW"/>
</dbReference>
<evidence type="ECO:0000256" key="1">
    <source>
        <dbReference type="ARBA" id="ARBA00004811"/>
    </source>
</evidence>
<evidence type="ECO:0000256" key="4">
    <source>
        <dbReference type="ARBA" id="ARBA00022679"/>
    </source>
</evidence>
<dbReference type="CDD" id="cd01556">
    <property type="entry name" value="EPSP_synthase"/>
    <property type="match status" value="1"/>
</dbReference>
<dbReference type="GO" id="GO:0009423">
    <property type="term" value="P:chorismate biosynthetic process"/>
    <property type="evidence" value="ECO:0007669"/>
    <property type="project" value="UniProtKB-UniRule"/>
</dbReference>
<dbReference type="InterPro" id="IPR006264">
    <property type="entry name" value="EPSP_synthase"/>
</dbReference>
<evidence type="ECO:0000256" key="7">
    <source>
        <dbReference type="HAMAP-Rule" id="MF_00210"/>
    </source>
</evidence>
<dbReference type="Gene3D" id="3.65.10.10">
    <property type="entry name" value="Enolpyruvate transferase domain"/>
    <property type="match status" value="2"/>
</dbReference>
<dbReference type="GO" id="GO:0005737">
    <property type="term" value="C:cytoplasm"/>
    <property type="evidence" value="ECO:0007669"/>
    <property type="project" value="UniProtKB-SubCell"/>
</dbReference>
<evidence type="ECO:0000256" key="5">
    <source>
        <dbReference type="ARBA" id="ARBA00023141"/>
    </source>
</evidence>
<comment type="subunit">
    <text evidence="7">Monomer.</text>
</comment>
<evidence type="ECO:0000256" key="3">
    <source>
        <dbReference type="ARBA" id="ARBA00022605"/>
    </source>
</evidence>
<evidence type="ECO:0000256" key="6">
    <source>
        <dbReference type="ARBA" id="ARBA00044633"/>
    </source>
</evidence>
<dbReference type="PANTHER" id="PTHR21090:SF5">
    <property type="entry name" value="PENTAFUNCTIONAL AROM POLYPEPTIDE"/>
    <property type="match status" value="1"/>
</dbReference>
<comment type="catalytic activity">
    <reaction evidence="6">
        <text>3-phosphoshikimate + phosphoenolpyruvate = 5-O-(1-carboxyvinyl)-3-phosphoshikimate + phosphate</text>
        <dbReference type="Rhea" id="RHEA:21256"/>
        <dbReference type="ChEBI" id="CHEBI:43474"/>
        <dbReference type="ChEBI" id="CHEBI:57701"/>
        <dbReference type="ChEBI" id="CHEBI:58702"/>
        <dbReference type="ChEBI" id="CHEBI:145989"/>
        <dbReference type="EC" id="2.5.1.19"/>
    </reaction>
    <physiologicalReaction direction="left-to-right" evidence="6">
        <dbReference type="Rhea" id="RHEA:21257"/>
    </physiologicalReaction>
</comment>
<feature type="binding site" evidence="7">
    <location>
        <position position="102"/>
    </location>
    <ligand>
        <name>phosphoenolpyruvate</name>
        <dbReference type="ChEBI" id="CHEBI:58702"/>
    </ligand>
</feature>
<proteinExistence type="inferred from homology"/>
<dbReference type="EMBL" id="CP162511">
    <property type="protein sequence ID" value="XDI06796.1"/>
    <property type="molecule type" value="Genomic_DNA"/>
</dbReference>
<feature type="binding site" evidence="7">
    <location>
        <position position="352"/>
    </location>
    <ligand>
        <name>3-phosphoshikimate</name>
        <dbReference type="ChEBI" id="CHEBI:145989"/>
    </ligand>
</feature>
<feature type="binding site" evidence="7">
    <location>
        <position position="27"/>
    </location>
    <ligand>
        <name>3-phosphoshikimate</name>
        <dbReference type="ChEBI" id="CHEBI:145989"/>
    </ligand>
</feature>
<dbReference type="InterPro" id="IPR036968">
    <property type="entry name" value="Enolpyruvate_Tfrase_sf"/>
</dbReference>
<feature type="binding site" evidence="7">
    <location>
        <position position="175"/>
    </location>
    <ligand>
        <name>phosphoenolpyruvate</name>
        <dbReference type="ChEBI" id="CHEBI:58702"/>
    </ligand>
</feature>
<feature type="active site" description="Proton acceptor" evidence="7">
    <location>
        <position position="325"/>
    </location>
</feature>
<dbReference type="InterPro" id="IPR023193">
    <property type="entry name" value="EPSP_synthase_CS"/>
</dbReference>
<keyword evidence="4 7" id="KW-0808">Transferase</keyword>
<keyword evidence="7" id="KW-0963">Cytoplasm</keyword>
<accession>A0AB39BK81</accession>
<dbReference type="EC" id="2.5.1.19" evidence="7"/>
<feature type="binding site" evidence="7">
    <location>
        <position position="22"/>
    </location>
    <ligand>
        <name>phosphoenolpyruvate</name>
        <dbReference type="ChEBI" id="CHEBI:58702"/>
    </ligand>
</feature>
<feature type="binding site" evidence="7">
    <location>
        <position position="356"/>
    </location>
    <ligand>
        <name>phosphoenolpyruvate</name>
        <dbReference type="ChEBI" id="CHEBI:58702"/>
    </ligand>
</feature>
<feature type="binding site" evidence="7">
    <location>
        <position position="130"/>
    </location>
    <ligand>
        <name>phosphoenolpyruvate</name>
        <dbReference type="ChEBI" id="CHEBI:58702"/>
    </ligand>
</feature>
<sequence>MQLVVGGSQGAIAGELTVPVSKYHLHRALVLASLAPGRSVIRGLSETRQVVWTIGVLRALGTRIEIVGDSYVVDGGPYSTREPLVDHGSNSAEGLLNVGSSGTTLYFMTGLASLADRPITLTGMKYFRRRPIKALLDALGTLGVRYESTDDCPPIVVQPGGPEGGHVAIPGTLSQWLSGLLLLAPFARRETTIEVLGELNEQPYVDLTVRMMRHFGLEVEVSDDWRRYTVKPGQTARPAEYVVPPDIGSAAFGLAATALHPSDVLFRGLHARASQETDHPEAEFLDIVRTMGLTLQRDEPTGFVRVRHDGLTLAPIDLDFQPIPDLLPVVSALASFADGTSRFHNVAHVRLKESDRVNAMLQLVKLGGRLDDRGSELVVTGVDSLVGAPMSSFNDHRVLMSLAVAATRASGTSRLTYPHAYRISYPAFLDAMTGVGLELSVPPRDRKPAS</sequence>